<dbReference type="EMBL" id="VXLC01000014">
    <property type="protein sequence ID" value="KAA8885903.1"/>
    <property type="molecule type" value="Genomic_DNA"/>
</dbReference>
<dbReference type="Proteomes" id="UP000323876">
    <property type="component" value="Unassembled WGS sequence"/>
</dbReference>
<dbReference type="AlphaFoldDB" id="A0A5N0EAE0"/>
<sequence>MSAQTISDSVHRLLMWLNGIGDRSDDARRYERDEFPCHECGMATAPIDGPDEWYTVHDAVWKCAAASASSILCIGCLETRLGRRLLHTDFVAAVLNQPGYGHHSPRLQSRLRPPVAN</sequence>
<dbReference type="OrthoDB" id="839783at2"/>
<reference evidence="1 2" key="1">
    <citation type="submission" date="2019-09" db="EMBL/GenBank/DDBJ databases">
        <authorList>
            <person name="Wang X."/>
        </authorList>
    </citation>
    <scope>NUCLEOTIDE SEQUENCE [LARGE SCALE GENOMIC DNA]</scope>
    <source>
        <strain evidence="1 2">CICC 11023</strain>
    </source>
</reference>
<comment type="caution">
    <text evidence="1">The sequence shown here is derived from an EMBL/GenBank/DDBJ whole genome shotgun (WGS) entry which is preliminary data.</text>
</comment>
<evidence type="ECO:0000313" key="1">
    <source>
        <dbReference type="EMBL" id="KAA8885903.1"/>
    </source>
</evidence>
<organism evidence="1 2">
    <name type="scientific">Nocardia colli</name>
    <dbReference type="NCBI Taxonomy" id="2545717"/>
    <lineage>
        <taxon>Bacteria</taxon>
        <taxon>Bacillati</taxon>
        <taxon>Actinomycetota</taxon>
        <taxon>Actinomycetes</taxon>
        <taxon>Mycobacteriales</taxon>
        <taxon>Nocardiaceae</taxon>
        <taxon>Nocardia</taxon>
    </lineage>
</organism>
<dbReference type="RefSeq" id="WP_150404481.1">
    <property type="nucleotide sequence ID" value="NZ_VXLC01000014.1"/>
</dbReference>
<protein>
    <submittedName>
        <fullName evidence="1">Uncharacterized protein</fullName>
    </submittedName>
</protein>
<proteinExistence type="predicted"/>
<keyword evidence="2" id="KW-1185">Reference proteome</keyword>
<gene>
    <name evidence="1" type="ORF">F3087_25070</name>
</gene>
<evidence type="ECO:0000313" key="2">
    <source>
        <dbReference type="Proteomes" id="UP000323876"/>
    </source>
</evidence>
<name>A0A5N0EAE0_9NOCA</name>
<accession>A0A5N0EAE0</accession>